<dbReference type="InterPro" id="IPR045062">
    <property type="entry name" value="Cyt_c_biogenesis_CcsA/CcmC"/>
</dbReference>
<organism evidence="9 10">
    <name type="scientific">Corynebacterium bovis</name>
    <dbReference type="NCBI Taxonomy" id="36808"/>
    <lineage>
        <taxon>Bacteria</taxon>
        <taxon>Bacillati</taxon>
        <taxon>Actinomycetota</taxon>
        <taxon>Actinomycetes</taxon>
        <taxon>Mycobacteriales</taxon>
        <taxon>Corynebacteriaceae</taxon>
        <taxon>Corynebacterium</taxon>
    </lineage>
</organism>
<dbReference type="RefSeq" id="WP_125172944.1">
    <property type="nucleotide sequence ID" value="NZ_JAPJOD010000076.1"/>
</dbReference>
<feature type="transmembrane region" description="Helical" evidence="7">
    <location>
        <begin position="241"/>
        <end position="267"/>
    </location>
</feature>
<dbReference type="EMBL" id="PQNK01000023">
    <property type="protein sequence ID" value="RRO85498.1"/>
    <property type="molecule type" value="Genomic_DNA"/>
</dbReference>
<dbReference type="InterPro" id="IPR002541">
    <property type="entry name" value="Cyt_c_assembly"/>
</dbReference>
<feature type="domain" description="Cytochrome c assembly protein" evidence="8">
    <location>
        <begin position="176"/>
        <end position="386"/>
    </location>
</feature>
<evidence type="ECO:0000256" key="7">
    <source>
        <dbReference type="SAM" id="Phobius"/>
    </source>
</evidence>
<dbReference type="GO" id="GO:0020037">
    <property type="term" value="F:heme binding"/>
    <property type="evidence" value="ECO:0007669"/>
    <property type="project" value="InterPro"/>
</dbReference>
<keyword evidence="4 7" id="KW-1133">Transmembrane helix</keyword>
<keyword evidence="2 7" id="KW-0812">Transmembrane</keyword>
<feature type="transmembrane region" description="Helical" evidence="7">
    <location>
        <begin position="359"/>
        <end position="382"/>
    </location>
</feature>
<protein>
    <submittedName>
        <fullName evidence="9">C-type cytochrome biogenesis protein CcsB</fullName>
    </submittedName>
</protein>
<feature type="transmembrane region" description="Helical" evidence="7">
    <location>
        <begin position="13"/>
        <end position="34"/>
    </location>
</feature>
<dbReference type="NCBIfam" id="TIGR03144">
    <property type="entry name" value="cytochr_II_ccsB"/>
    <property type="match status" value="1"/>
</dbReference>
<evidence type="ECO:0000256" key="6">
    <source>
        <dbReference type="SAM" id="MobiDB-lite"/>
    </source>
</evidence>
<dbReference type="Pfam" id="PF01578">
    <property type="entry name" value="Cytochrom_C_asm"/>
    <property type="match status" value="1"/>
</dbReference>
<evidence type="ECO:0000256" key="4">
    <source>
        <dbReference type="ARBA" id="ARBA00022989"/>
    </source>
</evidence>
<feature type="transmembrane region" description="Helical" evidence="7">
    <location>
        <begin position="335"/>
        <end position="352"/>
    </location>
</feature>
<dbReference type="GO" id="GO:0005886">
    <property type="term" value="C:plasma membrane"/>
    <property type="evidence" value="ECO:0007669"/>
    <property type="project" value="TreeGrafter"/>
</dbReference>
<feature type="region of interest" description="Disordered" evidence="6">
    <location>
        <begin position="53"/>
        <end position="120"/>
    </location>
</feature>
<keyword evidence="3" id="KW-0201">Cytochrome c-type biogenesis</keyword>
<sequence length="392" mass="41934">MFVDQGLAEFSDLAYKTAVVVYLVALAVSLFFYGQMKMATDARRQRSEFISKARRDAAGASGTAGGGGSTAGSDAAGSGEGSGSSVATAVTTATATAPARPGTGDAGTGGPPVDSGEAGDIVEEDLPPHLHIDMIRRRFRRADSTGGMAQALVWLAVALHIAFVVLRGLAAQRFPWGNLFEYIAVVSMVAMIIACAVIRRRSMRVMWPWILTPIVLLLFYSGTELYADVAPVVPSLKSNWYWIHVSTVSVGGGIGLVSGMASLMYLLRRSQPKGKEKGVLGAIATPLPDAAKLDALAYRAGIWTLPVFGLGIVFGAIWAHFAWDRFWGWDPKETVSFITWILYAAYLHARATPGMRGRFAAVINVLAFATMVFNLFFINMVVSGLHSYAGLN</sequence>
<dbReference type="AlphaFoldDB" id="A0A3R8R0P5"/>
<name>A0A3R8R0P5_9CORY</name>
<evidence type="ECO:0000313" key="9">
    <source>
        <dbReference type="EMBL" id="RRO85498.1"/>
    </source>
</evidence>
<accession>A0A3R8R0P5</accession>
<dbReference type="InterPro" id="IPR017562">
    <property type="entry name" value="Cyt_c_biogenesis_CcsA"/>
</dbReference>
<comment type="caution">
    <text evidence="9">The sequence shown here is derived from an EMBL/GenBank/DDBJ whole genome shotgun (WGS) entry which is preliminary data.</text>
</comment>
<comment type="subcellular location">
    <subcellularLocation>
        <location evidence="1">Membrane</location>
        <topology evidence="1">Multi-pass membrane protein</topology>
    </subcellularLocation>
</comment>
<feature type="transmembrane region" description="Helical" evidence="7">
    <location>
        <begin position="179"/>
        <end position="198"/>
    </location>
</feature>
<evidence type="ECO:0000256" key="2">
    <source>
        <dbReference type="ARBA" id="ARBA00022692"/>
    </source>
</evidence>
<dbReference type="GO" id="GO:0017004">
    <property type="term" value="P:cytochrome complex assembly"/>
    <property type="evidence" value="ECO:0007669"/>
    <property type="project" value="UniProtKB-KW"/>
</dbReference>
<evidence type="ECO:0000256" key="3">
    <source>
        <dbReference type="ARBA" id="ARBA00022748"/>
    </source>
</evidence>
<keyword evidence="5 7" id="KW-0472">Membrane</keyword>
<evidence type="ECO:0000256" key="5">
    <source>
        <dbReference type="ARBA" id="ARBA00023136"/>
    </source>
</evidence>
<reference evidence="9 10" key="1">
    <citation type="submission" date="2018-01" db="EMBL/GenBank/DDBJ databases">
        <title>Twenty Corynebacterium bovis Genomes.</title>
        <authorList>
            <person name="Gulvik C.A."/>
        </authorList>
    </citation>
    <scope>NUCLEOTIDE SEQUENCE [LARGE SCALE GENOMIC DNA]</scope>
    <source>
        <strain evidence="9 10">F6900</strain>
    </source>
</reference>
<gene>
    <name evidence="9" type="primary">ccsB</name>
    <name evidence="9" type="ORF">CXF48_10600</name>
</gene>
<evidence type="ECO:0000313" key="10">
    <source>
        <dbReference type="Proteomes" id="UP000276526"/>
    </source>
</evidence>
<dbReference type="PANTHER" id="PTHR30071:SF1">
    <property type="entry name" value="CYTOCHROME B_B6 PROTEIN-RELATED"/>
    <property type="match status" value="1"/>
</dbReference>
<feature type="transmembrane region" description="Helical" evidence="7">
    <location>
        <begin position="302"/>
        <end position="323"/>
    </location>
</feature>
<feature type="transmembrane region" description="Helical" evidence="7">
    <location>
        <begin position="205"/>
        <end position="221"/>
    </location>
</feature>
<dbReference type="Proteomes" id="UP000276526">
    <property type="component" value="Unassembled WGS sequence"/>
</dbReference>
<evidence type="ECO:0000256" key="1">
    <source>
        <dbReference type="ARBA" id="ARBA00004141"/>
    </source>
</evidence>
<evidence type="ECO:0000259" key="8">
    <source>
        <dbReference type="Pfam" id="PF01578"/>
    </source>
</evidence>
<dbReference type="PANTHER" id="PTHR30071">
    <property type="entry name" value="HEME EXPORTER PROTEIN C"/>
    <property type="match status" value="1"/>
</dbReference>
<feature type="transmembrane region" description="Helical" evidence="7">
    <location>
        <begin position="146"/>
        <end position="167"/>
    </location>
</feature>
<feature type="compositionally biased region" description="Low complexity" evidence="6">
    <location>
        <begin position="71"/>
        <end position="103"/>
    </location>
</feature>
<proteinExistence type="predicted"/>